<organism evidence="1 2">
    <name type="scientific">Lentinula lateritia</name>
    <dbReference type="NCBI Taxonomy" id="40482"/>
    <lineage>
        <taxon>Eukaryota</taxon>
        <taxon>Fungi</taxon>
        <taxon>Dikarya</taxon>
        <taxon>Basidiomycota</taxon>
        <taxon>Agaricomycotina</taxon>
        <taxon>Agaricomycetes</taxon>
        <taxon>Agaricomycetidae</taxon>
        <taxon>Agaricales</taxon>
        <taxon>Marasmiineae</taxon>
        <taxon>Omphalotaceae</taxon>
        <taxon>Lentinula</taxon>
    </lineage>
</organism>
<evidence type="ECO:0000313" key="1">
    <source>
        <dbReference type="EMBL" id="KAJ4477950.1"/>
    </source>
</evidence>
<dbReference type="Proteomes" id="UP001150217">
    <property type="component" value="Unassembled WGS sequence"/>
</dbReference>
<comment type="caution">
    <text evidence="1">The sequence shown here is derived from an EMBL/GenBank/DDBJ whole genome shotgun (WGS) entry which is preliminary data.</text>
</comment>
<keyword evidence="2" id="KW-1185">Reference proteome</keyword>
<gene>
    <name evidence="1" type="ORF">C8R41DRAFT_517435</name>
</gene>
<evidence type="ECO:0000313" key="2">
    <source>
        <dbReference type="Proteomes" id="UP001150217"/>
    </source>
</evidence>
<reference evidence="1" key="1">
    <citation type="submission" date="2022-08" db="EMBL/GenBank/DDBJ databases">
        <title>A Global Phylogenomic Analysis of the Shiitake Genus Lentinula.</title>
        <authorList>
            <consortium name="DOE Joint Genome Institute"/>
            <person name="Sierra-Patev S."/>
            <person name="Min B."/>
            <person name="Naranjo-Ortiz M."/>
            <person name="Looney B."/>
            <person name="Konkel Z."/>
            <person name="Slot J.C."/>
            <person name="Sakamoto Y."/>
            <person name="Steenwyk J.L."/>
            <person name="Rokas A."/>
            <person name="Carro J."/>
            <person name="Camarero S."/>
            <person name="Ferreira P."/>
            <person name="Molpeceres G."/>
            <person name="Ruiz-Duenas F.J."/>
            <person name="Serrano A."/>
            <person name="Henrissat B."/>
            <person name="Drula E."/>
            <person name="Hughes K.W."/>
            <person name="Mata J.L."/>
            <person name="Ishikawa N.K."/>
            <person name="Vargas-Isla R."/>
            <person name="Ushijima S."/>
            <person name="Smith C.A."/>
            <person name="Ahrendt S."/>
            <person name="Andreopoulos W."/>
            <person name="He G."/>
            <person name="Labutti K."/>
            <person name="Lipzen A."/>
            <person name="Ng V."/>
            <person name="Riley R."/>
            <person name="Sandor L."/>
            <person name="Barry K."/>
            <person name="Martinez A.T."/>
            <person name="Xiao Y."/>
            <person name="Gibbons J.G."/>
            <person name="Terashima K."/>
            <person name="Grigoriev I.V."/>
            <person name="Hibbett D.S."/>
        </authorList>
    </citation>
    <scope>NUCLEOTIDE SEQUENCE</scope>
    <source>
        <strain evidence="1">RHP3577 ss4</strain>
    </source>
</reference>
<evidence type="ECO:0008006" key="3">
    <source>
        <dbReference type="Google" id="ProtNLM"/>
    </source>
</evidence>
<proteinExistence type="predicted"/>
<sequence>MSTLELLYDRKIYELWSWEPQQAVHQKARHQTARILPTRLTPRGNVRVAYLGPRDEEPDSLVVTKLARDNEVPALEREYRVYMDRLQHLQGSVVPICYGLYRGKVQGEKFACMLLEYYRHLMTYSIEERNFQIMRATWKLHEAGILHGSIDSMHHIVCSTAGVRIIDFSDVVDNHRCVGVIQGPHLSYPNGLAPSKTGCPELVLVDKIYGPTDLLYQRP</sequence>
<accession>A0ABQ8V759</accession>
<dbReference type="InterPro" id="IPR011009">
    <property type="entry name" value="Kinase-like_dom_sf"/>
</dbReference>
<protein>
    <recommendedName>
        <fullName evidence="3">Protein kinase domain-containing protein</fullName>
    </recommendedName>
</protein>
<dbReference type="EMBL" id="JANVFT010000066">
    <property type="protein sequence ID" value="KAJ4477950.1"/>
    <property type="molecule type" value="Genomic_DNA"/>
</dbReference>
<name>A0ABQ8V759_9AGAR</name>
<dbReference type="SUPFAM" id="SSF56112">
    <property type="entry name" value="Protein kinase-like (PK-like)"/>
    <property type="match status" value="1"/>
</dbReference>